<accession>Q7UZ47</accession>
<sequence>MKSSFDRKFSSVTNVRNAYHRHDSVVSVVFCCAVEWRISLQFVVSAITDWKPIPMV</sequence>
<evidence type="ECO:0000313" key="1">
    <source>
        <dbReference type="EMBL" id="CAD71438.1"/>
    </source>
</evidence>
<keyword evidence="2" id="KW-1185">Reference proteome</keyword>
<dbReference type="EnsemblBacteria" id="CAD71438">
    <property type="protein sequence ID" value="CAD71438"/>
    <property type="gene ID" value="RB192"/>
</dbReference>
<dbReference type="Proteomes" id="UP000001025">
    <property type="component" value="Chromosome"/>
</dbReference>
<gene>
    <name evidence="1" type="ordered locus">RB192</name>
</gene>
<dbReference type="EMBL" id="BX294133">
    <property type="protein sequence ID" value="CAD71438.1"/>
    <property type="molecule type" value="Genomic_DNA"/>
</dbReference>
<evidence type="ECO:0000313" key="2">
    <source>
        <dbReference type="Proteomes" id="UP000001025"/>
    </source>
</evidence>
<dbReference type="AlphaFoldDB" id="Q7UZ47"/>
<organism evidence="1 2">
    <name type="scientific">Rhodopirellula baltica (strain DSM 10527 / NCIMB 13988 / SH1)</name>
    <dbReference type="NCBI Taxonomy" id="243090"/>
    <lineage>
        <taxon>Bacteria</taxon>
        <taxon>Pseudomonadati</taxon>
        <taxon>Planctomycetota</taxon>
        <taxon>Planctomycetia</taxon>
        <taxon>Pirellulales</taxon>
        <taxon>Pirellulaceae</taxon>
        <taxon>Rhodopirellula</taxon>
    </lineage>
</organism>
<dbReference type="InParanoid" id="Q7UZ47"/>
<proteinExistence type="predicted"/>
<dbReference type="HOGENOM" id="CLU_3011279_0_0_0"/>
<protein>
    <submittedName>
        <fullName evidence="1">Uncharacterized protein</fullName>
    </submittedName>
</protein>
<dbReference type="KEGG" id="rba:RB192"/>
<reference evidence="1 2" key="1">
    <citation type="journal article" date="2003" name="Proc. Natl. Acad. Sci. U.S.A.">
        <title>Complete genome sequence of the marine planctomycete Pirellula sp. strain 1.</title>
        <authorList>
            <person name="Gloeckner F.O."/>
            <person name="Kube M."/>
            <person name="Bauer M."/>
            <person name="Teeling H."/>
            <person name="Lombardot T."/>
            <person name="Ludwig W."/>
            <person name="Gade D."/>
            <person name="Beck A."/>
            <person name="Borzym K."/>
            <person name="Heitmann K."/>
            <person name="Rabus R."/>
            <person name="Schlesner H."/>
            <person name="Amann R."/>
            <person name="Reinhardt R."/>
        </authorList>
    </citation>
    <scope>NUCLEOTIDE SEQUENCE [LARGE SCALE GENOMIC DNA]</scope>
    <source>
        <strain evidence="2">DSM 10527 / NCIMB 13988 / SH1</strain>
    </source>
</reference>
<name>Q7UZ47_RHOBA</name>